<feature type="domain" description="Fibronectin type-III" evidence="4">
    <location>
        <begin position="382"/>
        <end position="484"/>
    </location>
</feature>
<dbReference type="InterPro" id="IPR028994">
    <property type="entry name" value="Integrin_alpha_N"/>
</dbReference>
<dbReference type="Pfam" id="PF03534">
    <property type="entry name" value="SpvB"/>
    <property type="match status" value="1"/>
</dbReference>
<dbReference type="EMBL" id="JBHUJD010000022">
    <property type="protein sequence ID" value="MFD2311805.1"/>
    <property type="molecule type" value="Genomic_DNA"/>
</dbReference>
<comment type="caution">
    <text evidence="5">The sequence shown here is derived from an EMBL/GenBank/DDBJ whole genome shotgun (WGS) entry which is preliminary data.</text>
</comment>
<dbReference type="SMART" id="SM00060">
    <property type="entry name" value="FN3"/>
    <property type="match status" value="5"/>
</dbReference>
<feature type="domain" description="Fibronectin type-III" evidence="4">
    <location>
        <begin position="132"/>
        <end position="206"/>
    </location>
</feature>
<proteinExistence type="predicted"/>
<dbReference type="Gene3D" id="2.60.40.10">
    <property type="entry name" value="Immunoglobulins"/>
    <property type="match status" value="5"/>
</dbReference>
<dbReference type="InterPro" id="IPR050708">
    <property type="entry name" value="T6SS_VgrG/RHS"/>
</dbReference>
<dbReference type="InterPro" id="IPR013783">
    <property type="entry name" value="Ig-like_fold"/>
</dbReference>
<keyword evidence="2" id="KW-0964">Secreted</keyword>
<protein>
    <submittedName>
        <fullName evidence="5">SpvB/TcaC N-terminal domain-containing protein</fullName>
    </submittedName>
</protein>
<keyword evidence="6" id="KW-1185">Reference proteome</keyword>
<dbReference type="NCBIfam" id="TIGR03696">
    <property type="entry name" value="Rhs_assc_core"/>
    <property type="match status" value="1"/>
</dbReference>
<organism evidence="5 6">
    <name type="scientific">Microbulbifer halophilus</name>
    <dbReference type="NCBI Taxonomy" id="453963"/>
    <lineage>
        <taxon>Bacteria</taxon>
        <taxon>Pseudomonadati</taxon>
        <taxon>Pseudomonadota</taxon>
        <taxon>Gammaproteobacteria</taxon>
        <taxon>Cellvibrionales</taxon>
        <taxon>Microbulbiferaceae</taxon>
        <taxon>Microbulbifer</taxon>
    </lineage>
</organism>
<dbReference type="NCBIfam" id="TIGR01643">
    <property type="entry name" value="YD_repeat_2x"/>
    <property type="match status" value="2"/>
</dbReference>
<feature type="domain" description="Fibronectin type-III" evidence="4">
    <location>
        <begin position="39"/>
        <end position="116"/>
    </location>
</feature>
<evidence type="ECO:0000256" key="1">
    <source>
        <dbReference type="ARBA" id="ARBA00004613"/>
    </source>
</evidence>
<dbReference type="Pfam" id="PF05593">
    <property type="entry name" value="RHS_repeat"/>
    <property type="match status" value="2"/>
</dbReference>
<dbReference type="InterPro" id="IPR003961">
    <property type="entry name" value="FN3_dom"/>
</dbReference>
<evidence type="ECO:0000259" key="4">
    <source>
        <dbReference type="SMART" id="SM00060"/>
    </source>
</evidence>
<dbReference type="InterPro" id="IPR031325">
    <property type="entry name" value="RHS_repeat"/>
</dbReference>
<evidence type="ECO:0000313" key="5">
    <source>
        <dbReference type="EMBL" id="MFD2311805.1"/>
    </source>
</evidence>
<dbReference type="PANTHER" id="PTHR32305">
    <property type="match status" value="1"/>
</dbReference>
<dbReference type="Gene3D" id="2.180.10.10">
    <property type="entry name" value="RHS repeat-associated core"/>
    <property type="match status" value="2"/>
</dbReference>
<dbReference type="SUPFAM" id="SSF69318">
    <property type="entry name" value="Integrin alpha N-terminal domain"/>
    <property type="match status" value="1"/>
</dbReference>
<evidence type="ECO:0000256" key="3">
    <source>
        <dbReference type="ARBA" id="ARBA00023026"/>
    </source>
</evidence>
<feature type="domain" description="Fibronectin type-III" evidence="4">
    <location>
        <begin position="590"/>
        <end position="661"/>
    </location>
</feature>
<dbReference type="InterPro" id="IPR006530">
    <property type="entry name" value="YD"/>
</dbReference>
<sequence>MRELQLLLETKPLFFLVGSAHAGLWVTLGSSETEVLHNPGVPGAISLASSSKDGAYPISWGSASGDFDRYELKERKDGGSWRRIYNGSARSKSVSGRSTGVYKYRVRACNDSAHSSRVNCGSFTAYKAITVVRKPGFISVPELSKNGSISVSWGSVSGAAGYKLQEKKNSGSWVKVYSGSSTRKTVSGRGNGLYKYRVAAVENGVTGSYRYSGEVTVSLTPAVPSGLSAPSSTSDGAYSVSWDSVPEAESYILEQSGTANGTWSQSHTGKNFSKALNGVYSYRVRACSIYNSVKSCSAYTAKEDVQVVFPKLSVQSVSKEGAVTLLFNIGWPEAEYCELSRSGKVIHDLIVVDGSTYTDTPDSSSNYKYEYTCQRCLDGSLPDNCFEPEPVGAATASAEVVLKPDTPNLSTDTANSTDGAASFSSVSSGPIGYVRWQKRFGDNSWPSDDSYVQVSSSNGSFQVAGLEDGSWEFRAKNCNSSGCSSSWSNAVSVQVLKKPRGDSSFTISGDLNEGLYQVKWTADSGTVDSYYLRESEDGAWGDWLDLDASRSYEPGRKPDGSYQYEMYACNTSGCSETVTSSLVTIDHPVPAVPSSLAASRNGEVIDLSWDKVTTGYDDQYQFRMNGEAWQVADTDGSAQQPVGSYGTYTFEVQSCNLIPEGRKCSDSATVVYEIEDPDPSVPGWAKPLGGLSILDAGYTEPQVVQHEQSVGTVGGSGSVKGGAASYQIPIDLPPGRNGRKPQISLGYSSRTGNSVLGVGWSINVGSVISRCPQTLAQDNGRNVAVSYSAAEDRLCLDGQRLIPVSGYYGESGTVYHTERERFIRVTQNGALNSSSTWFKIELKNGVVRYYGYNANSRQSDEGRSETLTWAITREEDSPGNSIVYQYDYFGSGEYQIADIYYTGSGTALGDRHVSFVYENNARPDIYSRYLMGGLNRLTRRLDKITTYSHSIPVTEYRFEYQESEASGRSLLETVEECGYKNSTWSCLEKSSFTWQDAKPVFTLEKFGYLSGGSEDNYLESSHLTLSPQLQGMRWLNDIHYRGDADGNGVQDAIGWNMNAEGEFEGANDVSRGDNCERLGLGWNCLYPDFNKDGKTDMWRSGSNNVLQISYDRGSEWIDTDIAIESELYSVDRPEYIGDCNGDGWPDLMWRDGVVELDPGHEKLYLWIHSGNPENPFQGEGKLVYTYGRAGNESPFYNTTYQQFIGDIDGNGLPDMVESDLELDDPGRSYSASPQPIPRNFYLAKLDRNGDLYFDIESVEKYALGLGFDNTGAIPEYFFQYFMDVNGDGLVDWLSWRSGNPGLWLSINKGGSGFTSWQYLGDETSLESRFFFWDSNPAYPEEYGFVKVPKYEAAFRKFDINADGRMEFLVPDERLVEACVSLFDSTIRKNFCGEDVYTWTRSTEGDNSGMPTPIDTSRTDDNVYKYKALRFTENANGVFTAEWVETPLIGSGSESVNYDAFGNGLTDFVFAFGPRFGSGTIQSQTGEMEGKSEGVYINRNRGSATGDERYEPTDMLIAVENGLGVRDEWHYRPLSSRDDRYHSEDKPFYERGGYLDSLSGSVQDDHFEFTSSMYVVAEHRQSNGVDGLNRKQYRYKGAVFNDKGRGFQGFHTIIEEDLAANIEIQSDFHQVFPLAGKLHKQRKWELGDRSSDIIQVDAFEESSYEWQFWPKGGHSSPVVVDSLTDNWSVAANDPYFVGPREQRTVHRTLRKSGSTRTELYTKSRASSFDQWGNVRVATRGYEETGGAHAVSSTTETQYVAADEANWWINKPLKQTVTKHVIQNRSGVSIDADTDVEQSVVIDYLRWDSNARKPRRVKTTPSNGKWTEVDTIYNDDGLPERVTSTAEGETESRIVKTTAFSSDGYFPKTVENSLGHTTTTITNPRFGKPDSVTDANGHTTEYEYDAFGRQITETAPSALGLKAAPDAHAALQWCYPSCSSAPNAVYKTIKQQAGTPTQISYHDSLGRVIRTEVQAFDGTDWVVTEQQFNALGQVTFESVPHNASSPNSYGTHYDGYDTLGRALGKTVDQTNGQVLDIDYTHEQGGGFTTNIVANGRAMSRTYNGLEQLIQTVDALGGTTKYAYDGAGNPIVLQDAAGNRITAKYNALGQKEWVNDPNMGEKSFTYTGFGEVETETDGNLDITSYTYDRLGRMETRSVNGQEEASWIYDSAANGIGLPHTEQKSDGGFTRTYRYDALSRPDRVTTNIDGEDFLTTSHYDSNYGRLKGLTYPSGLTLQYGYNDTGYRFRTSNAASGYTYRAITQMDAWGEWEFANVAAGNYTVGRDFYAETGQMAGTAFDSLVQSHQTLAYTYDNFGNLNEKTVSVPSQSPALNMESYVYDDLNRLDYSTRTDGPAIDYDYDAIGNLLKKDDFATSYDYDTGTSGGPSAVKSVTLVDGGTRTYGYDDNGNRTHEDGTQQIWYNAFNKPTHISRNGTDLYFSYGAGQQRYKQVDQANNKTTIYVDKLFERITEGGTTQYRHFIEDIAVVTTAETSSDTTHKIGFTHRDRLGSTVAIGDQNGNLQETHSFDPFGKPRLGNITDKLPSILDSQYTTRGFTDHEHLDSVELIHMNGRAYDYNLGRFLSVDPIIQSPGNSQSLNPYSYIMNNPLAGTDPSGYTCKGESVCESEYGKDFDSAWEASESSVKVDSNTKYIIDSNGDVYVADGDEAVKVESVTINGKNGFSATSDFGSGLNVDALNIGGMESRGNEQGVSGLAYNFSLAIGGATREWGESVTGTAESAAADPVAYALHVTQVAADTVFYYADVLMLNRLGLGTGADIRTANRLNGVLESAGASFDQMLVAAEQGDYAATGGNMMAVVMAVMPRGPKGLSGKSPPINRARQRLHTGGTPGKSQFKEGVDVENVVKDAWRNGTPRFNKNGKLIGKVKQYNDQVGAEGQTSVDVRFSRKHGIHGFPSNKTE</sequence>
<gene>
    <name evidence="5" type="ORF">ACFSKX_15355</name>
</gene>
<dbReference type="InterPro" id="IPR003284">
    <property type="entry name" value="Sal_SpvB"/>
</dbReference>
<dbReference type="SUPFAM" id="SSF49265">
    <property type="entry name" value="Fibronectin type III"/>
    <property type="match status" value="2"/>
</dbReference>
<reference evidence="6" key="1">
    <citation type="journal article" date="2019" name="Int. J. Syst. Evol. Microbiol.">
        <title>The Global Catalogue of Microorganisms (GCM) 10K type strain sequencing project: providing services to taxonomists for standard genome sequencing and annotation.</title>
        <authorList>
            <consortium name="The Broad Institute Genomics Platform"/>
            <consortium name="The Broad Institute Genome Sequencing Center for Infectious Disease"/>
            <person name="Wu L."/>
            <person name="Ma J."/>
        </authorList>
    </citation>
    <scope>NUCLEOTIDE SEQUENCE [LARGE SCALE GENOMIC DNA]</scope>
    <source>
        <strain evidence="6">KCTC 12848</strain>
    </source>
</reference>
<evidence type="ECO:0000256" key="2">
    <source>
        <dbReference type="ARBA" id="ARBA00022525"/>
    </source>
</evidence>
<dbReference type="RefSeq" id="WP_377558789.1">
    <property type="nucleotide sequence ID" value="NZ_JBHUJD010000022.1"/>
</dbReference>
<keyword evidence="3" id="KW-0843">Virulence</keyword>
<accession>A0ABW5EGQ6</accession>
<evidence type="ECO:0000313" key="6">
    <source>
        <dbReference type="Proteomes" id="UP001597425"/>
    </source>
</evidence>
<dbReference type="InterPro" id="IPR036116">
    <property type="entry name" value="FN3_sf"/>
</dbReference>
<name>A0ABW5EGQ6_9GAMM</name>
<dbReference type="InterPro" id="IPR022385">
    <property type="entry name" value="Rhs_assc_core"/>
</dbReference>
<feature type="domain" description="Fibronectin type-III" evidence="4">
    <location>
        <begin position="221"/>
        <end position="292"/>
    </location>
</feature>
<comment type="subcellular location">
    <subcellularLocation>
        <location evidence="1">Secreted</location>
    </subcellularLocation>
</comment>
<dbReference type="PANTHER" id="PTHR32305:SF15">
    <property type="entry name" value="PROTEIN RHSA-RELATED"/>
    <property type="match status" value="1"/>
</dbReference>
<dbReference type="Proteomes" id="UP001597425">
    <property type="component" value="Unassembled WGS sequence"/>
</dbReference>